<dbReference type="SUPFAM" id="SSF56935">
    <property type="entry name" value="Porins"/>
    <property type="match status" value="1"/>
</dbReference>
<dbReference type="RefSeq" id="WP_021589482.1">
    <property type="nucleotide sequence ID" value="NZ_AWEY01000018.1"/>
</dbReference>
<protein>
    <submittedName>
        <fullName evidence="2">General bacterial porin family protein</fullName>
    </submittedName>
</protein>
<evidence type="ECO:0000313" key="3">
    <source>
        <dbReference type="Proteomes" id="UP000016648"/>
    </source>
</evidence>
<keyword evidence="1" id="KW-0732">Signal</keyword>
<proteinExistence type="predicted"/>
<dbReference type="Proteomes" id="UP000016648">
    <property type="component" value="Unassembled WGS sequence"/>
</dbReference>
<feature type="signal peptide" evidence="1">
    <location>
        <begin position="1"/>
        <end position="18"/>
    </location>
</feature>
<organism evidence="2 3">
    <name type="scientific">Segatella baroniae F0067</name>
    <dbReference type="NCBI Taxonomy" id="1115809"/>
    <lineage>
        <taxon>Bacteria</taxon>
        <taxon>Pseudomonadati</taxon>
        <taxon>Bacteroidota</taxon>
        <taxon>Bacteroidia</taxon>
        <taxon>Bacteroidales</taxon>
        <taxon>Prevotellaceae</taxon>
        <taxon>Segatella</taxon>
    </lineage>
</organism>
<gene>
    <name evidence="2" type="ORF">HMPREF9135_2039</name>
</gene>
<evidence type="ECO:0000313" key="2">
    <source>
        <dbReference type="EMBL" id="ERK39549.1"/>
    </source>
</evidence>
<evidence type="ECO:0000256" key="1">
    <source>
        <dbReference type="SAM" id="SignalP"/>
    </source>
</evidence>
<dbReference type="Pfam" id="PF07396">
    <property type="entry name" value="Porin_O_P"/>
    <property type="match status" value="1"/>
</dbReference>
<dbReference type="EMBL" id="AWEY01000018">
    <property type="protein sequence ID" value="ERK39549.1"/>
    <property type="molecule type" value="Genomic_DNA"/>
</dbReference>
<dbReference type="AlphaFoldDB" id="U2P775"/>
<reference evidence="2 3" key="1">
    <citation type="submission" date="2013-08" db="EMBL/GenBank/DDBJ databases">
        <authorList>
            <person name="Durkin A.S."/>
            <person name="Haft D.R."/>
            <person name="McCorrison J."/>
            <person name="Torralba M."/>
            <person name="Gillis M."/>
            <person name="Haft D.H."/>
            <person name="Methe B."/>
            <person name="Sutton G."/>
            <person name="Nelson K.E."/>
        </authorList>
    </citation>
    <scope>NUCLEOTIDE SEQUENCE [LARGE SCALE GENOMIC DNA]</scope>
    <source>
        <strain evidence="2 3">F0067</strain>
    </source>
</reference>
<feature type="chain" id="PRO_5004633482" evidence="1">
    <location>
        <begin position="19"/>
        <end position="375"/>
    </location>
</feature>
<accession>U2P775</accession>
<dbReference type="InterPro" id="IPR010870">
    <property type="entry name" value="Porin_O/P"/>
</dbReference>
<name>U2P775_9BACT</name>
<keyword evidence="3" id="KW-1185">Reference proteome</keyword>
<comment type="caution">
    <text evidence="2">The sequence shown here is derived from an EMBL/GenBank/DDBJ whole genome shotgun (WGS) entry which is preliminary data.</text>
</comment>
<dbReference type="Gene3D" id="2.40.160.10">
    <property type="entry name" value="Porin"/>
    <property type="match status" value="1"/>
</dbReference>
<dbReference type="InterPro" id="IPR023614">
    <property type="entry name" value="Porin_dom_sf"/>
</dbReference>
<dbReference type="PATRIC" id="fig|1115809.3.peg.1138"/>
<sequence>MKKVILTALVAVSLTTQAQEKKTSWFNNVKLSGYGMTQYQYSSRENDKSNTFNLRMFRLSLDGRIMDEFYWKAQVQLNGNTSTLGSSPRVVDLFAEWQRYSAFRVKIGQFKRPFTFENPIHPITQGFMSYSQNVLKLVGMSDRTGEHASNGRDLGIQIQGDFLPNAEGRNILHYQLGVFNGQGTNTKDVDQRKDVIGGIWVVPIKGLRLGVFGWEGSAARKGTWTDDNGNSHSGVRSLPKHRYAISGEYLCNDWTFRSEYVHSTGKAFSTTINNFNDDNSKNCNLSKNGEKADGYYALVIAPVIQKKLHAKARYDVYRPKAEWTTAKTYYEVGLDYEFHPNFQINLEYARVNDKSVSALTKHSYNMVDVEVDFKF</sequence>